<feature type="transmembrane region" description="Helical" evidence="4">
    <location>
        <begin position="372"/>
        <end position="390"/>
    </location>
</feature>
<evidence type="ECO:0000313" key="5">
    <source>
        <dbReference type="EMBL" id="QIN80539.1"/>
    </source>
</evidence>
<keyword evidence="4" id="KW-0812">Transmembrane</keyword>
<feature type="transmembrane region" description="Helical" evidence="4">
    <location>
        <begin position="298"/>
        <end position="322"/>
    </location>
</feature>
<organism evidence="5 6">
    <name type="scientific">Rubrobacter marinus</name>
    <dbReference type="NCBI Taxonomy" id="2653852"/>
    <lineage>
        <taxon>Bacteria</taxon>
        <taxon>Bacillati</taxon>
        <taxon>Actinomycetota</taxon>
        <taxon>Rubrobacteria</taxon>
        <taxon>Rubrobacterales</taxon>
        <taxon>Rubrobacteraceae</taxon>
        <taxon>Rubrobacter</taxon>
    </lineage>
</organism>
<evidence type="ECO:0000256" key="2">
    <source>
        <dbReference type="ARBA" id="ARBA00022676"/>
    </source>
</evidence>
<feature type="transmembrane region" description="Helical" evidence="4">
    <location>
        <begin position="334"/>
        <end position="352"/>
    </location>
</feature>
<evidence type="ECO:0000256" key="3">
    <source>
        <dbReference type="ARBA" id="ARBA00022679"/>
    </source>
</evidence>
<dbReference type="Pfam" id="PF13641">
    <property type="entry name" value="Glyco_tranf_2_3"/>
    <property type="match status" value="1"/>
</dbReference>
<comment type="similarity">
    <text evidence="1">Belongs to the glycosyltransferase 2 family.</text>
</comment>
<keyword evidence="4" id="KW-0472">Membrane</keyword>
<evidence type="ECO:0000313" key="6">
    <source>
        <dbReference type="Proteomes" id="UP000502706"/>
    </source>
</evidence>
<keyword evidence="2" id="KW-0328">Glycosyltransferase</keyword>
<dbReference type="InterPro" id="IPR029044">
    <property type="entry name" value="Nucleotide-diphossugar_trans"/>
</dbReference>
<name>A0A6G8Q259_9ACTN</name>
<dbReference type="Gene3D" id="3.90.550.10">
    <property type="entry name" value="Spore Coat Polysaccharide Biosynthesis Protein SpsA, Chain A"/>
    <property type="match status" value="1"/>
</dbReference>
<dbReference type="SUPFAM" id="SSF53448">
    <property type="entry name" value="Nucleotide-diphospho-sugar transferases"/>
    <property type="match status" value="1"/>
</dbReference>
<keyword evidence="6" id="KW-1185">Reference proteome</keyword>
<proteinExistence type="inferred from homology"/>
<evidence type="ECO:0000256" key="1">
    <source>
        <dbReference type="ARBA" id="ARBA00006739"/>
    </source>
</evidence>
<dbReference type="KEGG" id="rmar:GBA65_20780"/>
<accession>A0A6G8Q259</accession>
<dbReference type="GO" id="GO:0016757">
    <property type="term" value="F:glycosyltransferase activity"/>
    <property type="evidence" value="ECO:0007669"/>
    <property type="project" value="UniProtKB-KW"/>
</dbReference>
<evidence type="ECO:0000256" key="4">
    <source>
        <dbReference type="SAM" id="Phobius"/>
    </source>
</evidence>
<gene>
    <name evidence="5" type="ORF">GBA65_20780</name>
</gene>
<dbReference type="PANTHER" id="PTHR43630">
    <property type="entry name" value="POLY-BETA-1,6-N-ACETYL-D-GLUCOSAMINE SYNTHASE"/>
    <property type="match status" value="1"/>
</dbReference>
<protein>
    <submittedName>
        <fullName evidence="5">Glycosyltransferase</fullName>
    </submittedName>
</protein>
<dbReference type="Proteomes" id="UP000502706">
    <property type="component" value="Chromosome"/>
</dbReference>
<dbReference type="RefSeq" id="WP_166398208.1">
    <property type="nucleotide sequence ID" value="NZ_CP045121.1"/>
</dbReference>
<dbReference type="EMBL" id="CP045121">
    <property type="protein sequence ID" value="QIN80539.1"/>
    <property type="molecule type" value="Genomic_DNA"/>
</dbReference>
<sequence length="422" mass="46777">MQAVTVLVVLTVLYVYAMAVLSTRSVAAGRGGSCAEPFFVLLVPALNEEGVIGRTLSSLLGLRGDFVVLVIDDASDDGTVDAVVPFTADPRVRLVRQPREQARRGKGHALNAGCAAVRRMDLLRGRAPEDVVVVVFDSDARVEPDFLEKVAPYFADDEVAGVQSAVRMYNADHNLLTLWQHLEFAVWGRIICGAKDLLGSATLGGNGQCVRLADLYALEDVPWRPSSLTEDLDLSLRLLAKRRRLRFCASAAVLQEAVPKLRSLVRQRGRWLQGHLACWQYLPTLLGSRQPFHTRLDLLIFLLLPVAFLPIGLASIVSWLSFSFGSYKGDAPHLVAWYLLAFPMAPLVMVSWGRSARPPLWRLLLHGHLFTFYSFVWFAAGVVVYWHVLLGRRGWAKTSRVSPRLLPPAEPCPQTPIVELPR</sequence>
<reference evidence="5 6" key="1">
    <citation type="submission" date="2019-10" db="EMBL/GenBank/DDBJ databases">
        <title>Rubrobacter sp nov SCSIO 52915 isolated from a deep-sea sediment in the South China Sea.</title>
        <authorList>
            <person name="Chen R.W."/>
        </authorList>
    </citation>
    <scope>NUCLEOTIDE SEQUENCE [LARGE SCALE GENOMIC DNA]</scope>
    <source>
        <strain evidence="5 6">SCSIO 52915</strain>
    </source>
</reference>
<keyword evidence="4" id="KW-1133">Transmembrane helix</keyword>
<keyword evidence="3 5" id="KW-0808">Transferase</keyword>
<dbReference type="AlphaFoldDB" id="A0A6G8Q259"/>
<dbReference type="PANTHER" id="PTHR43630:SF1">
    <property type="entry name" value="POLY-BETA-1,6-N-ACETYL-D-GLUCOSAMINE SYNTHASE"/>
    <property type="match status" value="1"/>
</dbReference>